<gene>
    <name evidence="1" type="ORF">MJO28_012506</name>
</gene>
<dbReference type="EMBL" id="CM045876">
    <property type="protein sequence ID" value="KAI7942479.1"/>
    <property type="molecule type" value="Genomic_DNA"/>
</dbReference>
<evidence type="ECO:0000313" key="1">
    <source>
        <dbReference type="EMBL" id="KAI7942479.1"/>
    </source>
</evidence>
<name>A0ACC0E231_9BASI</name>
<protein>
    <submittedName>
        <fullName evidence="1">Uncharacterized protein</fullName>
    </submittedName>
</protein>
<proteinExistence type="predicted"/>
<reference evidence="1 2" key="3">
    <citation type="journal article" date="2022" name="Microbiol. Spectr.">
        <title>Folding features and dynamics of 3D genome architecture in plant fungal pathogens.</title>
        <authorList>
            <person name="Xia C."/>
        </authorList>
    </citation>
    <scope>NUCLEOTIDE SEQUENCE [LARGE SCALE GENOMIC DNA]</scope>
    <source>
        <strain evidence="1 2">93-210</strain>
    </source>
</reference>
<evidence type="ECO:0000313" key="2">
    <source>
        <dbReference type="Proteomes" id="UP001060170"/>
    </source>
</evidence>
<organism evidence="1 2">
    <name type="scientific">Puccinia striiformis f. sp. tritici</name>
    <dbReference type="NCBI Taxonomy" id="168172"/>
    <lineage>
        <taxon>Eukaryota</taxon>
        <taxon>Fungi</taxon>
        <taxon>Dikarya</taxon>
        <taxon>Basidiomycota</taxon>
        <taxon>Pucciniomycotina</taxon>
        <taxon>Pucciniomycetes</taxon>
        <taxon>Pucciniales</taxon>
        <taxon>Pucciniaceae</taxon>
        <taxon>Puccinia</taxon>
    </lineage>
</organism>
<comment type="caution">
    <text evidence="1">The sequence shown here is derived from an EMBL/GenBank/DDBJ whole genome shotgun (WGS) entry which is preliminary data.</text>
</comment>
<reference evidence="2" key="2">
    <citation type="journal article" date="2018" name="Mol. Plant Microbe Interact.">
        <title>Genome sequence resources for the wheat stripe rust pathogen (Puccinia striiformis f. sp. tritici) and the barley stripe rust pathogen (Puccinia striiformis f. sp. hordei).</title>
        <authorList>
            <person name="Xia C."/>
            <person name="Wang M."/>
            <person name="Yin C."/>
            <person name="Cornejo O.E."/>
            <person name="Hulbert S.H."/>
            <person name="Chen X."/>
        </authorList>
    </citation>
    <scope>NUCLEOTIDE SEQUENCE [LARGE SCALE GENOMIC DNA]</scope>
    <source>
        <strain evidence="2">93-210</strain>
    </source>
</reference>
<dbReference type="Proteomes" id="UP001060170">
    <property type="component" value="Chromosome 12"/>
</dbReference>
<sequence length="443" mass="48870">MADSDSDSDHPRKKNEASMTVPKFTGDNFSIWERKVKMLLREEGLLKYLEIPLRPDARSKEKKRAVKTANILCNNLTDEVFNTIVKDEISGDPYGLWLQFKAVYASDSILSGYEMWSKWEDTQYEDDLVKYILKVEACVAQFNSMGLVIPDFIICWSIIGRITKKRPMLMQNMFSDLNSLGHPCTVLSKLCEIGRFERTTKAKTADMVNLQAGSTALATNAGQNKRPRVQVKCTGGKHNSVATNHVEDTCWTLHPELREKYYADKAKKAAYLTEAGVNAPSNAAQDLVRPAFGYNTCGHSGSHLSTILDSGASNHMLNSLSHFKSTTPVQIGIVTGSGPGELMAIARGDATLYLESGVAIELKGALYVPKLSRNLISFVQLMKEKVSITSVGGKAVICFDDKRKISVDVGANLLEIRDVIPGGLTAHGLCAEPYLMKQRLLVP</sequence>
<keyword evidence="2" id="KW-1185">Reference proteome</keyword>
<accession>A0ACC0E231</accession>
<reference evidence="2" key="1">
    <citation type="journal article" date="2018" name="BMC Genomics">
        <title>Genomic insights into host adaptation between the wheat stripe rust pathogen (Puccinia striiformis f. sp. tritici) and the barley stripe rust pathogen (Puccinia striiformis f. sp. hordei).</title>
        <authorList>
            <person name="Xia C."/>
            <person name="Wang M."/>
            <person name="Yin C."/>
            <person name="Cornejo O.E."/>
            <person name="Hulbert S.H."/>
            <person name="Chen X."/>
        </authorList>
    </citation>
    <scope>NUCLEOTIDE SEQUENCE [LARGE SCALE GENOMIC DNA]</scope>
    <source>
        <strain evidence="2">93-210</strain>
    </source>
</reference>